<accession>A0A0P8WZ68</accession>
<sequence>MQDLQWEYCYADIGSSADTSWTCRITYFSPLGVTFKELPALKKGKADSYNPYYKIIGVLGLHGWEATSLSTSQPKNLSASGYFKRLISPGRRIDDLQIML</sequence>
<keyword evidence="2" id="KW-1185">Reference proteome</keyword>
<comment type="caution">
    <text evidence="1">The sequence shown here is derived from an EMBL/GenBank/DDBJ whole genome shotgun (WGS) entry which is preliminary data.</text>
</comment>
<name>A0A0P8WZ68_9CLOT</name>
<protein>
    <submittedName>
        <fullName evidence="1">Uncharacterized protein</fullName>
    </submittedName>
</protein>
<proteinExistence type="predicted"/>
<reference evidence="1 2" key="1">
    <citation type="submission" date="2015-09" db="EMBL/GenBank/DDBJ databases">
        <title>Genome sequence of Oxobacter pfennigii DSM 3222.</title>
        <authorList>
            <person name="Poehlein A."/>
            <person name="Bengelsdorf F.R."/>
            <person name="Schiel-Bengelsdorf B."/>
            <person name="Duerre P."/>
            <person name="Daniel R."/>
        </authorList>
    </citation>
    <scope>NUCLEOTIDE SEQUENCE [LARGE SCALE GENOMIC DNA]</scope>
    <source>
        <strain evidence="1 2">DSM 3222</strain>
    </source>
</reference>
<dbReference type="RefSeq" id="WP_054875652.1">
    <property type="nucleotide sequence ID" value="NZ_LKET01000035.1"/>
</dbReference>
<evidence type="ECO:0000313" key="2">
    <source>
        <dbReference type="Proteomes" id="UP000050326"/>
    </source>
</evidence>
<dbReference type="AlphaFoldDB" id="A0A0P8WZ68"/>
<gene>
    <name evidence="1" type="ORF">OXPF_26220</name>
</gene>
<dbReference type="Proteomes" id="UP000050326">
    <property type="component" value="Unassembled WGS sequence"/>
</dbReference>
<organism evidence="1 2">
    <name type="scientific">Oxobacter pfennigii</name>
    <dbReference type="NCBI Taxonomy" id="36849"/>
    <lineage>
        <taxon>Bacteria</taxon>
        <taxon>Bacillati</taxon>
        <taxon>Bacillota</taxon>
        <taxon>Clostridia</taxon>
        <taxon>Eubacteriales</taxon>
        <taxon>Clostridiaceae</taxon>
        <taxon>Oxobacter</taxon>
    </lineage>
</organism>
<evidence type="ECO:0000313" key="1">
    <source>
        <dbReference type="EMBL" id="KPU43762.1"/>
    </source>
</evidence>
<dbReference type="EMBL" id="LKET01000035">
    <property type="protein sequence ID" value="KPU43762.1"/>
    <property type="molecule type" value="Genomic_DNA"/>
</dbReference>